<dbReference type="SUPFAM" id="SSF53850">
    <property type="entry name" value="Periplasmic binding protein-like II"/>
    <property type="match status" value="1"/>
</dbReference>
<comment type="caution">
    <text evidence="9">The sequence shown here is derived from an EMBL/GenBank/DDBJ whole genome shotgun (WGS) entry which is preliminary data.</text>
</comment>
<keyword evidence="6" id="KW-0675">Receptor</keyword>
<feature type="transmembrane region" description="Helical" evidence="8">
    <location>
        <begin position="423"/>
        <end position="440"/>
    </location>
</feature>
<evidence type="ECO:0000256" key="2">
    <source>
        <dbReference type="ARBA" id="ARBA00022475"/>
    </source>
</evidence>
<keyword evidence="3 8" id="KW-0812">Transmembrane</keyword>
<protein>
    <submittedName>
        <fullName evidence="9">Uncharacterized protein</fullName>
    </submittedName>
</protein>
<keyword evidence="5 8" id="KW-0472">Membrane</keyword>
<comment type="subcellular location">
    <subcellularLocation>
        <location evidence="1">Cell membrane</location>
        <topology evidence="1">Multi-pass membrane protein</topology>
    </subcellularLocation>
</comment>
<gene>
    <name evidence="9" type="ORF">ANN_16780</name>
</gene>
<accession>A0ABQ8SR27</accession>
<keyword evidence="4 8" id="KW-1133">Transmembrane helix</keyword>
<keyword evidence="2" id="KW-1003">Cell membrane</keyword>
<feature type="transmembrane region" description="Helical" evidence="8">
    <location>
        <begin position="167"/>
        <end position="188"/>
    </location>
</feature>
<dbReference type="PANTHER" id="PTHR42643:SF24">
    <property type="entry name" value="IONOTROPIC RECEPTOR 60A"/>
    <property type="match status" value="1"/>
</dbReference>
<organism evidence="9 10">
    <name type="scientific">Periplaneta americana</name>
    <name type="common">American cockroach</name>
    <name type="synonym">Blatta americana</name>
    <dbReference type="NCBI Taxonomy" id="6978"/>
    <lineage>
        <taxon>Eukaryota</taxon>
        <taxon>Metazoa</taxon>
        <taxon>Ecdysozoa</taxon>
        <taxon>Arthropoda</taxon>
        <taxon>Hexapoda</taxon>
        <taxon>Insecta</taxon>
        <taxon>Pterygota</taxon>
        <taxon>Neoptera</taxon>
        <taxon>Polyneoptera</taxon>
        <taxon>Dictyoptera</taxon>
        <taxon>Blattodea</taxon>
        <taxon>Blattoidea</taxon>
        <taxon>Blattidae</taxon>
        <taxon>Blattinae</taxon>
        <taxon>Periplaneta</taxon>
    </lineage>
</organism>
<evidence type="ECO:0000256" key="3">
    <source>
        <dbReference type="ARBA" id="ARBA00022692"/>
    </source>
</evidence>
<name>A0ABQ8SR27_PERAM</name>
<evidence type="ECO:0000256" key="7">
    <source>
        <dbReference type="ARBA" id="ARBA00023180"/>
    </source>
</evidence>
<evidence type="ECO:0000313" key="9">
    <source>
        <dbReference type="EMBL" id="KAJ4436649.1"/>
    </source>
</evidence>
<dbReference type="Gene3D" id="3.40.190.10">
    <property type="entry name" value="Periplasmic binding protein-like II"/>
    <property type="match status" value="1"/>
</dbReference>
<dbReference type="PANTHER" id="PTHR42643">
    <property type="entry name" value="IONOTROPIC RECEPTOR 20A-RELATED"/>
    <property type="match status" value="1"/>
</dbReference>
<evidence type="ECO:0000256" key="8">
    <source>
        <dbReference type="SAM" id="Phobius"/>
    </source>
</evidence>
<evidence type="ECO:0000256" key="1">
    <source>
        <dbReference type="ARBA" id="ARBA00004651"/>
    </source>
</evidence>
<sequence length="452" mass="51488">MLLQEIFHPTAQFLEPQVLQDGIINYVAFQHDGAPCHYAAIIQNYLNDQFPNRWIGRRAAADVPTGVEVLLFLELARRLGFSWRLDVFPEHSLWWERSNDSDFGGVALTLASGRADVAFGSLWVALNHEDAVDFSVPWTLQCTTFLVPHTLPAFALFRRLTTPFQGLVWWTLLIVVVVTALTVCALFYCRQRCMVRDSGRRVQHLHTGEHQSLLRALYHNTPWWLRWLWFMFWLVVTTAYSSSLVSHLTAPAPGAPLDSIQDLVAAQIFWGYGFQLPMEQLFDLQICASLLQNPWHSKFVSRFQVESSPEEKQQRIGRHDYAVLVRKLGDSNYVMGAEVLDQHSLGSLRLMKGCVIKHYLCFGLKKRSPLKAFFNDVLGQLMASGLPIYWQRRTKATALLFDADLRAQRGVPEPLLLSNLQDAFALLALGHVLSLAAFFVEQLAHTRRKKGV</sequence>
<reference evidence="9 10" key="1">
    <citation type="journal article" date="2022" name="Allergy">
        <title>Genome assembly and annotation of Periplaneta americana reveal a comprehensive cockroach allergen profile.</title>
        <authorList>
            <person name="Wang L."/>
            <person name="Xiong Q."/>
            <person name="Saelim N."/>
            <person name="Wang L."/>
            <person name="Nong W."/>
            <person name="Wan A.T."/>
            <person name="Shi M."/>
            <person name="Liu X."/>
            <person name="Cao Q."/>
            <person name="Hui J.H.L."/>
            <person name="Sookrung N."/>
            <person name="Leung T.F."/>
            <person name="Tungtrongchitr A."/>
            <person name="Tsui S.K.W."/>
        </authorList>
    </citation>
    <scope>NUCLEOTIDE SEQUENCE [LARGE SCALE GENOMIC DNA]</scope>
    <source>
        <strain evidence="9">PWHHKU_190912</strain>
    </source>
</reference>
<dbReference type="EMBL" id="JAJSOF020000021">
    <property type="protein sequence ID" value="KAJ4436649.1"/>
    <property type="molecule type" value="Genomic_DNA"/>
</dbReference>
<proteinExistence type="predicted"/>
<keyword evidence="10" id="KW-1185">Reference proteome</keyword>
<dbReference type="InterPro" id="IPR052192">
    <property type="entry name" value="Insect_Ionotropic_Sensory_Rcpt"/>
</dbReference>
<evidence type="ECO:0000313" key="10">
    <source>
        <dbReference type="Proteomes" id="UP001148838"/>
    </source>
</evidence>
<evidence type="ECO:0000256" key="4">
    <source>
        <dbReference type="ARBA" id="ARBA00022989"/>
    </source>
</evidence>
<evidence type="ECO:0000256" key="5">
    <source>
        <dbReference type="ARBA" id="ARBA00023136"/>
    </source>
</evidence>
<keyword evidence="7" id="KW-0325">Glycoprotein</keyword>
<dbReference type="Proteomes" id="UP001148838">
    <property type="component" value="Unassembled WGS sequence"/>
</dbReference>
<evidence type="ECO:0000256" key="6">
    <source>
        <dbReference type="ARBA" id="ARBA00023170"/>
    </source>
</evidence>
<feature type="transmembrane region" description="Helical" evidence="8">
    <location>
        <begin position="223"/>
        <end position="240"/>
    </location>
</feature>